<feature type="domain" description="Rieske" evidence="10">
    <location>
        <begin position="43"/>
        <end position="135"/>
    </location>
</feature>
<protein>
    <recommendedName>
        <fullName evidence="2">Cytochrome bc1 complex Rieske iron-sulfur subunit</fullName>
    </recommendedName>
    <alternativeName>
        <fullName evidence="8">Cytochrome bc1 reductase complex subunit QcrA</fullName>
    </alternativeName>
</protein>
<evidence type="ECO:0000256" key="9">
    <source>
        <dbReference type="ARBA" id="ARBA00034078"/>
    </source>
</evidence>
<reference evidence="12" key="1">
    <citation type="submission" date="2016-10" db="EMBL/GenBank/DDBJ databases">
        <authorList>
            <person name="Varghese N."/>
            <person name="Submissions S."/>
        </authorList>
    </citation>
    <scope>NUCLEOTIDE SEQUENCE [LARGE SCALE GENOMIC DNA]</scope>
    <source>
        <strain evidence="12">CGMCC 4.3504</strain>
    </source>
</reference>
<proteinExistence type="predicted"/>
<keyword evidence="5" id="KW-0408">Iron</keyword>
<dbReference type="GO" id="GO:0004497">
    <property type="term" value="F:monooxygenase activity"/>
    <property type="evidence" value="ECO:0007669"/>
    <property type="project" value="UniProtKB-ARBA"/>
</dbReference>
<dbReference type="SUPFAM" id="SSF50022">
    <property type="entry name" value="ISP domain"/>
    <property type="match status" value="1"/>
</dbReference>
<evidence type="ECO:0000256" key="2">
    <source>
        <dbReference type="ARBA" id="ARBA00015816"/>
    </source>
</evidence>
<evidence type="ECO:0000259" key="10">
    <source>
        <dbReference type="PROSITE" id="PS51296"/>
    </source>
</evidence>
<dbReference type="InterPro" id="IPR017941">
    <property type="entry name" value="Rieske_2Fe-2S"/>
</dbReference>
<keyword evidence="3" id="KW-0001">2Fe-2S</keyword>
<evidence type="ECO:0000256" key="1">
    <source>
        <dbReference type="ARBA" id="ARBA00002494"/>
    </source>
</evidence>
<evidence type="ECO:0000256" key="5">
    <source>
        <dbReference type="ARBA" id="ARBA00023004"/>
    </source>
</evidence>
<comment type="cofactor">
    <cofactor evidence="9">
        <name>[2Fe-2S] cluster</name>
        <dbReference type="ChEBI" id="CHEBI:190135"/>
    </cofactor>
</comment>
<evidence type="ECO:0000256" key="4">
    <source>
        <dbReference type="ARBA" id="ARBA00022723"/>
    </source>
</evidence>
<evidence type="ECO:0000256" key="6">
    <source>
        <dbReference type="ARBA" id="ARBA00023014"/>
    </source>
</evidence>
<dbReference type="RefSeq" id="WP_055573044.1">
    <property type="nucleotide sequence ID" value="NZ_FMZK01000001.1"/>
</dbReference>
<evidence type="ECO:0000256" key="3">
    <source>
        <dbReference type="ARBA" id="ARBA00022714"/>
    </source>
</evidence>
<keyword evidence="11" id="KW-0560">Oxidoreductase</keyword>
<dbReference type="AlphaFoldDB" id="A0A1G6KAC5"/>
<dbReference type="Pfam" id="PF00355">
    <property type="entry name" value="Rieske"/>
    <property type="match status" value="1"/>
</dbReference>
<dbReference type="GO" id="GO:0046872">
    <property type="term" value="F:metal ion binding"/>
    <property type="evidence" value="ECO:0007669"/>
    <property type="project" value="UniProtKB-KW"/>
</dbReference>
<evidence type="ECO:0000313" key="11">
    <source>
        <dbReference type="EMBL" id="SDC27818.1"/>
    </source>
</evidence>
<sequence>MSGRFPASRRTVLRGMALAPVAGLGLTACGGGEERPSELTGPVELGAESEVARGSSKLYWDHNVVVSRADDDSLTAYSTLCTHASCPINQLKGTKLTCPCHGSEFDATTGKVLREPAVAPLTRLAVEVRNGTIVAKPQA</sequence>
<evidence type="ECO:0000313" key="12">
    <source>
        <dbReference type="Proteomes" id="UP000182100"/>
    </source>
</evidence>
<dbReference type="GO" id="GO:0016705">
    <property type="term" value="F:oxidoreductase activity, acting on paired donors, with incorporation or reduction of molecular oxygen"/>
    <property type="evidence" value="ECO:0007669"/>
    <property type="project" value="UniProtKB-ARBA"/>
</dbReference>
<dbReference type="InterPro" id="IPR036922">
    <property type="entry name" value="Rieske_2Fe-2S_sf"/>
</dbReference>
<dbReference type="FunFam" id="2.102.10.10:FF:000016">
    <property type="entry name" value="Nitrite reductase/ring-hydroxylating ferredoxin subunit"/>
    <property type="match status" value="1"/>
</dbReference>
<dbReference type="STRING" id="67344.SAMN05216505_1011025"/>
<dbReference type="Gene3D" id="2.102.10.10">
    <property type="entry name" value="Rieske [2Fe-2S] iron-sulphur domain"/>
    <property type="match status" value="1"/>
</dbReference>
<accession>A0A1G6KAC5</accession>
<dbReference type="GO" id="GO:0016020">
    <property type="term" value="C:membrane"/>
    <property type="evidence" value="ECO:0007669"/>
    <property type="project" value="InterPro"/>
</dbReference>
<evidence type="ECO:0000256" key="8">
    <source>
        <dbReference type="ARBA" id="ARBA00029586"/>
    </source>
</evidence>
<dbReference type="GO" id="GO:0051537">
    <property type="term" value="F:2 iron, 2 sulfur cluster binding"/>
    <property type="evidence" value="ECO:0007669"/>
    <property type="project" value="UniProtKB-KW"/>
</dbReference>
<dbReference type="PROSITE" id="PS51257">
    <property type="entry name" value="PROKAR_LIPOPROTEIN"/>
    <property type="match status" value="1"/>
</dbReference>
<dbReference type="InterPro" id="IPR014349">
    <property type="entry name" value="Rieske_Fe-S_prot"/>
</dbReference>
<dbReference type="PANTHER" id="PTHR10134">
    <property type="entry name" value="CYTOCHROME B-C1 COMPLEX SUBUNIT RIESKE, MITOCHONDRIAL"/>
    <property type="match status" value="1"/>
</dbReference>
<keyword evidence="12" id="KW-1185">Reference proteome</keyword>
<organism evidence="11 12">
    <name type="scientific">Streptomyces prasinopilosus</name>
    <dbReference type="NCBI Taxonomy" id="67344"/>
    <lineage>
        <taxon>Bacteria</taxon>
        <taxon>Bacillati</taxon>
        <taxon>Actinomycetota</taxon>
        <taxon>Actinomycetes</taxon>
        <taxon>Kitasatosporales</taxon>
        <taxon>Streptomycetaceae</taxon>
        <taxon>Streptomyces</taxon>
    </lineage>
</organism>
<dbReference type="Proteomes" id="UP000182100">
    <property type="component" value="Unassembled WGS sequence"/>
</dbReference>
<evidence type="ECO:0000256" key="7">
    <source>
        <dbReference type="ARBA" id="ARBA00023157"/>
    </source>
</evidence>
<keyword evidence="4" id="KW-0479">Metal-binding</keyword>
<comment type="function">
    <text evidence="1">Iron-sulfur subunit of the cytochrome bc1 complex, an essential component of the respiratory electron transport chain required for ATP synthesis. The bc1 complex catalyzes the oxidation of menaquinol and the reduction of cytochrome c in the respiratory chain. The bc1 complex operates through a Q-cycle mechanism that couples electron transfer to generation of the proton gradient that drives ATP synthesis.</text>
</comment>
<dbReference type="GO" id="GO:0051213">
    <property type="term" value="F:dioxygenase activity"/>
    <property type="evidence" value="ECO:0007669"/>
    <property type="project" value="UniProtKB-KW"/>
</dbReference>
<dbReference type="EMBL" id="FMZK01000001">
    <property type="protein sequence ID" value="SDC27818.1"/>
    <property type="molecule type" value="Genomic_DNA"/>
</dbReference>
<keyword evidence="7" id="KW-1015">Disulfide bond</keyword>
<keyword evidence="11" id="KW-0223">Dioxygenase</keyword>
<dbReference type="CDD" id="cd03467">
    <property type="entry name" value="Rieske"/>
    <property type="match status" value="1"/>
</dbReference>
<dbReference type="InterPro" id="IPR005805">
    <property type="entry name" value="Rieske_Fe-S_prot_C"/>
</dbReference>
<keyword evidence="6" id="KW-0411">Iron-sulfur</keyword>
<name>A0A1G6KAC5_9ACTN</name>
<gene>
    <name evidence="11" type="ORF">SAMN05216505_1011025</name>
</gene>
<dbReference type="PRINTS" id="PR00162">
    <property type="entry name" value="RIESKE"/>
</dbReference>
<dbReference type="PROSITE" id="PS51296">
    <property type="entry name" value="RIESKE"/>
    <property type="match status" value="1"/>
</dbReference>